<sequence>MDQGDEWTRGTVLLISPDLKLKLSKYGSRDSRDLFTDNRAVIFQRPTQNAEVGDQKPEVLVTNDLCSVDPNDQPLTTNH</sequence>
<evidence type="ECO:0000313" key="2">
    <source>
        <dbReference type="Proteomes" id="UP000046155"/>
    </source>
</evidence>
<dbReference type="AlphaFoldDB" id="A0A0B7MP35"/>
<name>A0A0B7MP35_9FIRM</name>
<evidence type="ECO:0000313" key="1">
    <source>
        <dbReference type="EMBL" id="CEO90008.1"/>
    </source>
</evidence>
<keyword evidence="2" id="KW-1185">Reference proteome</keyword>
<dbReference type="Proteomes" id="UP000046155">
    <property type="component" value="Unassembled WGS sequence"/>
</dbReference>
<proteinExistence type="predicted"/>
<dbReference type="EMBL" id="CDRZ01000269">
    <property type="protein sequence ID" value="CEO90008.1"/>
    <property type="molecule type" value="Genomic_DNA"/>
</dbReference>
<gene>
    <name evidence="1" type="ORF">SSCH_70006</name>
</gene>
<protein>
    <submittedName>
        <fullName evidence="1">Uncharacterized protein</fullName>
    </submittedName>
</protein>
<reference evidence="2" key="1">
    <citation type="submission" date="2015-01" db="EMBL/GenBank/DDBJ databases">
        <authorList>
            <person name="Manzoor Shahid"/>
            <person name="Zubair Saima"/>
        </authorList>
    </citation>
    <scope>NUCLEOTIDE SEQUENCE [LARGE SCALE GENOMIC DNA]</scope>
    <source>
        <strain evidence="2">Sp3</strain>
    </source>
</reference>
<organism evidence="1 2">
    <name type="scientific">Syntrophaceticus schinkii</name>
    <dbReference type="NCBI Taxonomy" id="499207"/>
    <lineage>
        <taxon>Bacteria</taxon>
        <taxon>Bacillati</taxon>
        <taxon>Bacillota</taxon>
        <taxon>Clostridia</taxon>
        <taxon>Thermoanaerobacterales</taxon>
        <taxon>Thermoanaerobacterales Family III. Incertae Sedis</taxon>
        <taxon>Syntrophaceticus</taxon>
    </lineage>
</organism>
<accession>A0A0B7MP35</accession>